<dbReference type="InterPro" id="IPR029021">
    <property type="entry name" value="Prot-tyrosine_phosphatase-like"/>
</dbReference>
<dbReference type="Pfam" id="PF00102">
    <property type="entry name" value="Y_phosphatase"/>
    <property type="match status" value="1"/>
</dbReference>
<dbReference type="EMBL" id="BNAY01000006">
    <property type="protein sequence ID" value="GHH26042.1"/>
    <property type="molecule type" value="Genomic_DNA"/>
</dbReference>
<evidence type="ECO:0000313" key="2">
    <source>
        <dbReference type="EMBL" id="GHH26042.1"/>
    </source>
</evidence>
<dbReference type="SUPFAM" id="SSF52799">
    <property type="entry name" value="(Phosphotyrosine protein) phosphatases II"/>
    <property type="match status" value="1"/>
</dbReference>
<organism evidence="2 3">
    <name type="scientific">Amycolatopsis oliviviridis</name>
    <dbReference type="NCBI Taxonomy" id="1471590"/>
    <lineage>
        <taxon>Bacteria</taxon>
        <taxon>Bacillati</taxon>
        <taxon>Actinomycetota</taxon>
        <taxon>Actinomycetes</taxon>
        <taxon>Pseudonocardiales</taxon>
        <taxon>Pseudonocardiaceae</taxon>
        <taxon>Amycolatopsis</taxon>
    </lineage>
</organism>
<dbReference type="InterPro" id="IPR000242">
    <property type="entry name" value="PTP_cat"/>
</dbReference>
<proteinExistence type="predicted"/>
<evidence type="ECO:0000259" key="1">
    <source>
        <dbReference type="PROSITE" id="PS50056"/>
    </source>
</evidence>
<evidence type="ECO:0000313" key="3">
    <source>
        <dbReference type="Proteomes" id="UP000635387"/>
    </source>
</evidence>
<accession>A0ABQ3M3P4</accession>
<dbReference type="PROSITE" id="PS50056">
    <property type="entry name" value="TYR_PHOSPHATASE_2"/>
    <property type="match status" value="1"/>
</dbReference>
<name>A0ABQ3M3P4_9PSEU</name>
<gene>
    <name evidence="2" type="ORF">GCM10017790_52670</name>
</gene>
<reference evidence="3" key="1">
    <citation type="journal article" date="2019" name="Int. J. Syst. Evol. Microbiol.">
        <title>The Global Catalogue of Microorganisms (GCM) 10K type strain sequencing project: providing services to taxonomists for standard genome sequencing and annotation.</title>
        <authorList>
            <consortium name="The Broad Institute Genomics Platform"/>
            <consortium name="The Broad Institute Genome Sequencing Center for Infectious Disease"/>
            <person name="Wu L."/>
            <person name="Ma J."/>
        </authorList>
    </citation>
    <scope>NUCLEOTIDE SEQUENCE [LARGE SCALE GENOMIC DNA]</scope>
    <source>
        <strain evidence="3">CGMCC 4.7683</strain>
    </source>
</reference>
<dbReference type="InterPro" id="IPR000387">
    <property type="entry name" value="Tyr_Pase_dom"/>
</dbReference>
<dbReference type="Proteomes" id="UP000635387">
    <property type="component" value="Unassembled WGS sequence"/>
</dbReference>
<protein>
    <submittedName>
        <fullName evidence="2">Protein-tyrosine-phosphatase</fullName>
    </submittedName>
</protein>
<sequence>MMGNSLPGAVELPDGVKVRGRGLGRPWPEGPSPDFGLYLGGAKLHRKHDHKMDWERAWIRWPDFLLPTDWADARRRIVDLHERAAAGEGVEVACYGGVGRTGTVLSCLATLGGLTAEEAVAWARANHDKRSVETPWQRRWVGWFARQP</sequence>
<keyword evidence="3" id="KW-1185">Reference proteome</keyword>
<comment type="caution">
    <text evidence="2">The sequence shown here is derived from an EMBL/GenBank/DDBJ whole genome shotgun (WGS) entry which is preliminary data.</text>
</comment>
<feature type="domain" description="Tyrosine specific protein phosphatases" evidence="1">
    <location>
        <begin position="68"/>
        <end position="124"/>
    </location>
</feature>
<dbReference type="Gene3D" id="3.90.190.10">
    <property type="entry name" value="Protein tyrosine phosphatase superfamily"/>
    <property type="match status" value="1"/>
</dbReference>